<dbReference type="GO" id="GO:0046491">
    <property type="term" value="P:L-methylmalonyl-CoA metabolic process"/>
    <property type="evidence" value="ECO:0007669"/>
    <property type="project" value="TreeGrafter"/>
</dbReference>
<dbReference type="InterPro" id="IPR017515">
    <property type="entry name" value="MeMalonyl-CoA_epimerase"/>
</dbReference>
<dbReference type="EMBL" id="AZAC01000033">
    <property type="protein sequence ID" value="KIX12355.1"/>
    <property type="molecule type" value="Genomic_DNA"/>
</dbReference>
<accession>A0A0D2JS66</accession>
<dbReference type="InterPro" id="IPR037523">
    <property type="entry name" value="VOC_core"/>
</dbReference>
<evidence type="ECO:0000313" key="4">
    <source>
        <dbReference type="EMBL" id="KIX12355.1"/>
    </source>
</evidence>
<dbReference type="AlphaFoldDB" id="A0A0D2JS66"/>
<dbReference type="Pfam" id="PF13669">
    <property type="entry name" value="Glyoxalase_4"/>
    <property type="match status" value="1"/>
</dbReference>
<sequence>MKPKAVDHICIAVRDLARARARYEEVLGFKPDGVYEAPSESIRVVRYYLGEVALELMEPMTTDCEVARFLEKKGEGVFLISYRVSDVKATLEALGEKGAPLLDKKPRRLMGNNYAFIAAPSYTSGVLTEIIDGDFDYSYDDPST</sequence>
<protein>
    <recommendedName>
        <fullName evidence="3">VOC domain-containing protein</fullName>
    </recommendedName>
</protein>
<keyword evidence="5" id="KW-1185">Reference proteome</keyword>
<evidence type="ECO:0000313" key="5">
    <source>
        <dbReference type="Proteomes" id="UP000032233"/>
    </source>
</evidence>
<comment type="similarity">
    <text evidence="1">Belongs to the methylmalonyl-CoA epimerase family.</text>
</comment>
<dbReference type="RefSeq" id="WP_044350712.1">
    <property type="nucleotide sequence ID" value="NZ_AZAC01000033.1"/>
</dbReference>
<dbReference type="PROSITE" id="PS51819">
    <property type="entry name" value="VOC"/>
    <property type="match status" value="1"/>
</dbReference>
<proteinExistence type="inferred from homology"/>
<dbReference type="InterPro" id="IPR051785">
    <property type="entry name" value="MMCE/EMCE_epimerase"/>
</dbReference>
<name>A0A0D2JS66_9BACT</name>
<dbReference type="Gene3D" id="3.10.180.10">
    <property type="entry name" value="2,3-Dihydroxybiphenyl 1,2-Dioxygenase, domain 1"/>
    <property type="match status" value="1"/>
</dbReference>
<organism evidence="4 5">
    <name type="scientific">Dethiosulfatarculus sandiegensis</name>
    <dbReference type="NCBI Taxonomy" id="1429043"/>
    <lineage>
        <taxon>Bacteria</taxon>
        <taxon>Pseudomonadati</taxon>
        <taxon>Thermodesulfobacteriota</taxon>
        <taxon>Desulfarculia</taxon>
        <taxon>Desulfarculales</taxon>
        <taxon>Desulfarculaceae</taxon>
        <taxon>Dethiosulfatarculus</taxon>
    </lineage>
</organism>
<comment type="caution">
    <text evidence="4">The sequence shown here is derived from an EMBL/GenBank/DDBJ whole genome shotgun (WGS) entry which is preliminary data.</text>
</comment>
<dbReference type="STRING" id="1429043.X474_19335"/>
<dbReference type="OrthoDB" id="332982at2"/>
<evidence type="ECO:0000256" key="2">
    <source>
        <dbReference type="ARBA" id="ARBA00022723"/>
    </source>
</evidence>
<dbReference type="InParanoid" id="A0A0D2JS66"/>
<dbReference type="SUPFAM" id="SSF54593">
    <property type="entry name" value="Glyoxalase/Bleomycin resistance protein/Dihydroxybiphenyl dioxygenase"/>
    <property type="match status" value="1"/>
</dbReference>
<gene>
    <name evidence="4" type="ORF">X474_19335</name>
</gene>
<dbReference type="GO" id="GO:0004493">
    <property type="term" value="F:methylmalonyl-CoA epimerase activity"/>
    <property type="evidence" value="ECO:0007669"/>
    <property type="project" value="TreeGrafter"/>
</dbReference>
<dbReference type="CDD" id="cd07249">
    <property type="entry name" value="MMCE"/>
    <property type="match status" value="1"/>
</dbReference>
<keyword evidence="2" id="KW-0479">Metal-binding</keyword>
<evidence type="ECO:0000256" key="1">
    <source>
        <dbReference type="ARBA" id="ARBA00009308"/>
    </source>
</evidence>
<dbReference type="PANTHER" id="PTHR43048:SF3">
    <property type="entry name" value="METHYLMALONYL-COA EPIMERASE, MITOCHONDRIAL"/>
    <property type="match status" value="1"/>
</dbReference>
<evidence type="ECO:0000259" key="3">
    <source>
        <dbReference type="PROSITE" id="PS51819"/>
    </source>
</evidence>
<reference evidence="4 5" key="1">
    <citation type="submission" date="2013-11" db="EMBL/GenBank/DDBJ databases">
        <title>Metagenomic analysis of a methanogenic consortium involved in long chain n-alkane degradation.</title>
        <authorList>
            <person name="Davidova I.A."/>
            <person name="Callaghan A.V."/>
            <person name="Wawrik B."/>
            <person name="Pruitt S."/>
            <person name="Marks C."/>
            <person name="Duncan K.E."/>
            <person name="Suflita J.M."/>
        </authorList>
    </citation>
    <scope>NUCLEOTIDE SEQUENCE [LARGE SCALE GENOMIC DNA]</scope>
    <source>
        <strain evidence="4 5">SPR</strain>
    </source>
</reference>
<dbReference type="GO" id="GO:0046872">
    <property type="term" value="F:metal ion binding"/>
    <property type="evidence" value="ECO:0007669"/>
    <property type="project" value="UniProtKB-KW"/>
</dbReference>
<dbReference type="Proteomes" id="UP000032233">
    <property type="component" value="Unassembled WGS sequence"/>
</dbReference>
<dbReference type="InterPro" id="IPR029068">
    <property type="entry name" value="Glyas_Bleomycin-R_OHBP_Dase"/>
</dbReference>
<dbReference type="PANTHER" id="PTHR43048">
    <property type="entry name" value="METHYLMALONYL-COA EPIMERASE"/>
    <property type="match status" value="1"/>
</dbReference>
<feature type="domain" description="VOC" evidence="3">
    <location>
        <begin position="5"/>
        <end position="133"/>
    </location>
</feature>